<evidence type="ECO:0000313" key="2">
    <source>
        <dbReference type="RefSeq" id="XP_073783573.1"/>
    </source>
</evidence>
<reference evidence="2" key="1">
    <citation type="submission" date="2025-08" db="UniProtKB">
        <authorList>
            <consortium name="RefSeq"/>
        </authorList>
    </citation>
    <scope>IDENTIFICATION</scope>
    <source>
        <strain evidence="2">Tuebingen</strain>
        <tissue evidence="2">Fibroblasts and whole tissue</tissue>
    </source>
</reference>
<organism evidence="1 2">
    <name type="scientific">Danio rerio</name>
    <name type="common">Zebrafish</name>
    <name type="synonym">Brachydanio rerio</name>
    <dbReference type="NCBI Taxonomy" id="7955"/>
    <lineage>
        <taxon>Eukaryota</taxon>
        <taxon>Metazoa</taxon>
        <taxon>Chordata</taxon>
        <taxon>Craniata</taxon>
        <taxon>Vertebrata</taxon>
        <taxon>Euteleostomi</taxon>
        <taxon>Actinopterygii</taxon>
        <taxon>Neopterygii</taxon>
        <taxon>Teleostei</taxon>
        <taxon>Ostariophysi</taxon>
        <taxon>Cypriniformes</taxon>
        <taxon>Danionidae</taxon>
        <taxon>Danioninae</taxon>
        <taxon>Danio</taxon>
    </lineage>
</organism>
<dbReference type="RefSeq" id="XP_073783573.1">
    <property type="nucleotide sequence ID" value="XM_073927472.1"/>
</dbReference>
<dbReference type="Proteomes" id="UP000000437">
    <property type="component" value="Chromosome 17"/>
</dbReference>
<protein>
    <submittedName>
        <fullName evidence="2">Synaptosomal-associated protein 23.2 isoform X1</fullName>
    </submittedName>
</protein>
<proteinExistence type="predicted"/>
<name>A0AC58HNJ0_DANRE</name>
<accession>A0AC58HNJ0</accession>
<keyword evidence="1" id="KW-1185">Reference proteome</keyword>
<sequence length="200" mass="22506">MSEEQITIKANHVTNASLESTRRIAQMTEECLNMGAETMTMLDEQGEKLHNVKRELGHINQDIKQAQANLNKLSSWTWKSFCSRLKPTKRESTSKQASKPKERQNVASCHPAAVQKGQAVSAESTAPSGPYITRITNDERENEMEDNLTKLGHCIKIIRDQTLEINNKLDEQNKTIQDIQNDVDQANDDVATANKQAKKC</sequence>
<evidence type="ECO:0000313" key="1">
    <source>
        <dbReference type="Proteomes" id="UP000000437"/>
    </source>
</evidence>
<gene>
    <name evidence="2" type="primary">snap23.2</name>
    <name evidence="2" type="synonym">zgc:123218</name>
</gene>